<organism evidence="2 3">
    <name type="scientific">Paenibacillus konkukensis</name>
    <dbReference type="NCBI Taxonomy" id="2020716"/>
    <lineage>
        <taxon>Bacteria</taxon>
        <taxon>Bacillati</taxon>
        <taxon>Bacillota</taxon>
        <taxon>Bacilli</taxon>
        <taxon>Bacillales</taxon>
        <taxon>Paenibacillaceae</taxon>
        <taxon>Paenibacillus</taxon>
    </lineage>
</organism>
<dbReference type="PROSITE" id="PS50206">
    <property type="entry name" value="RHODANESE_3"/>
    <property type="match status" value="1"/>
</dbReference>
<dbReference type="CDD" id="cd00158">
    <property type="entry name" value="RHOD"/>
    <property type="match status" value="1"/>
</dbReference>
<gene>
    <name evidence="2" type="ORF">SK3146_02754</name>
</gene>
<evidence type="ECO:0000313" key="3">
    <source>
        <dbReference type="Proteomes" id="UP001057134"/>
    </source>
</evidence>
<dbReference type="PANTHER" id="PTHR43031">
    <property type="entry name" value="FAD-DEPENDENT OXIDOREDUCTASE"/>
    <property type="match status" value="1"/>
</dbReference>
<dbReference type="SUPFAM" id="SSF52821">
    <property type="entry name" value="Rhodanese/Cell cycle control phosphatase"/>
    <property type="match status" value="1"/>
</dbReference>
<name>A0ABY4RNB9_9BACL</name>
<dbReference type="InterPro" id="IPR036873">
    <property type="entry name" value="Rhodanese-like_dom_sf"/>
</dbReference>
<evidence type="ECO:0000313" key="2">
    <source>
        <dbReference type="EMBL" id="UQZ83567.1"/>
    </source>
</evidence>
<feature type="domain" description="Rhodanese" evidence="1">
    <location>
        <begin position="40"/>
        <end position="129"/>
    </location>
</feature>
<dbReference type="InterPro" id="IPR050229">
    <property type="entry name" value="GlpE_sulfurtransferase"/>
</dbReference>
<dbReference type="Gene3D" id="3.40.250.10">
    <property type="entry name" value="Rhodanese-like domain"/>
    <property type="match status" value="1"/>
</dbReference>
<evidence type="ECO:0000259" key="1">
    <source>
        <dbReference type="PROSITE" id="PS50206"/>
    </source>
</evidence>
<protein>
    <submittedName>
        <fullName evidence="2">Molybdopterin biosynthesis protein MoeB</fullName>
    </submittedName>
</protein>
<keyword evidence="3" id="KW-1185">Reference proteome</keyword>
<accession>A0ABY4RNB9</accession>
<sequence>MKLILIAVVAVSLYWMYRNRPVRGVPSIEANVLLQRLRNEAGSLQIVDVRDQNDYYADHIEGSVNISLGRLPFIKKHGLNKEAETIIIADVNRESRQAARILRKSGFTRLVYLEHGIQSLKRAERGVRAAQAHVCCCSRGC</sequence>
<dbReference type="InterPro" id="IPR001763">
    <property type="entry name" value="Rhodanese-like_dom"/>
</dbReference>
<dbReference type="RefSeq" id="WP_249865571.1">
    <property type="nucleotide sequence ID" value="NZ_CP027059.1"/>
</dbReference>
<dbReference type="PANTHER" id="PTHR43031:SF1">
    <property type="entry name" value="PYRIDINE NUCLEOTIDE-DISULPHIDE OXIDOREDUCTASE"/>
    <property type="match status" value="1"/>
</dbReference>
<dbReference type="EMBL" id="CP027059">
    <property type="protein sequence ID" value="UQZ83567.1"/>
    <property type="molecule type" value="Genomic_DNA"/>
</dbReference>
<proteinExistence type="predicted"/>
<dbReference type="Pfam" id="PF00581">
    <property type="entry name" value="Rhodanese"/>
    <property type="match status" value="1"/>
</dbReference>
<dbReference type="SMART" id="SM00450">
    <property type="entry name" value="RHOD"/>
    <property type="match status" value="1"/>
</dbReference>
<dbReference type="Proteomes" id="UP001057134">
    <property type="component" value="Chromosome"/>
</dbReference>
<reference evidence="2" key="1">
    <citation type="submission" date="2018-02" db="EMBL/GenBank/DDBJ databases">
        <authorList>
            <person name="Kim S.-K."/>
            <person name="Jung H.-I."/>
            <person name="Lee S.-W."/>
        </authorList>
    </citation>
    <scope>NUCLEOTIDE SEQUENCE</scope>
    <source>
        <strain evidence="2">SK3146</strain>
    </source>
</reference>
<reference evidence="2" key="2">
    <citation type="journal article" date="2021" name="J Anim Sci Technol">
        <title>Complete genome sequence of Paenibacillus konkukensis sp. nov. SK3146 as a potential probiotic strain.</title>
        <authorList>
            <person name="Jung H.I."/>
            <person name="Park S."/>
            <person name="Niu K.M."/>
            <person name="Lee S.W."/>
            <person name="Kothari D."/>
            <person name="Yi K.J."/>
            <person name="Kim S.K."/>
        </authorList>
    </citation>
    <scope>NUCLEOTIDE SEQUENCE</scope>
    <source>
        <strain evidence="2">SK3146</strain>
    </source>
</reference>